<evidence type="ECO:0000313" key="3">
    <source>
        <dbReference type="Proteomes" id="UP000516439"/>
    </source>
</evidence>
<keyword evidence="1" id="KW-0732">Signal</keyword>
<dbReference type="EMBL" id="CP061171">
    <property type="protein sequence ID" value="QNR82913.1"/>
    <property type="molecule type" value="Genomic_DNA"/>
</dbReference>
<dbReference type="Proteomes" id="UP000516439">
    <property type="component" value="Chromosome"/>
</dbReference>
<protein>
    <submittedName>
        <fullName evidence="2">Uncharacterized protein</fullName>
    </submittedName>
</protein>
<accession>A0ABX6TBP9</accession>
<sequence>MKKFILIIGIAFSSVLLANAQRKIAVYTPAKKIIVHHRPILVKPVASVVVVKPAPVVVVKPVFRRRVVVVHH</sequence>
<feature type="signal peptide" evidence="1">
    <location>
        <begin position="1"/>
        <end position="20"/>
    </location>
</feature>
<evidence type="ECO:0000256" key="1">
    <source>
        <dbReference type="SAM" id="SignalP"/>
    </source>
</evidence>
<feature type="chain" id="PRO_5046601734" evidence="1">
    <location>
        <begin position="21"/>
        <end position="72"/>
    </location>
</feature>
<dbReference type="RefSeq" id="WP_190326166.1">
    <property type="nucleotide sequence ID" value="NZ_CP061171.1"/>
</dbReference>
<proteinExistence type="predicted"/>
<organism evidence="2 3">
    <name type="scientific">Pedobacter riviphilus</name>
    <dbReference type="NCBI Taxonomy" id="2766984"/>
    <lineage>
        <taxon>Bacteria</taxon>
        <taxon>Pseudomonadati</taxon>
        <taxon>Bacteroidota</taxon>
        <taxon>Sphingobacteriia</taxon>
        <taxon>Sphingobacteriales</taxon>
        <taxon>Sphingobacteriaceae</taxon>
        <taxon>Pedobacter</taxon>
    </lineage>
</organism>
<keyword evidence="3" id="KW-1185">Reference proteome</keyword>
<reference evidence="2 3" key="1">
    <citation type="submission" date="2020-09" db="EMBL/GenBank/DDBJ databases">
        <title>Pedobacter sp. SW-16 isolated from soil near Yeocheon.</title>
        <authorList>
            <person name="Im H.S."/>
            <person name="Joung Y."/>
            <person name="Lee S.-S."/>
        </authorList>
    </citation>
    <scope>NUCLEOTIDE SEQUENCE [LARGE SCALE GENOMIC DNA]</scope>
    <source>
        <strain evidence="2 3">SW-16</strain>
    </source>
</reference>
<gene>
    <name evidence="2" type="ORF">H9N25_13040</name>
</gene>
<evidence type="ECO:0000313" key="2">
    <source>
        <dbReference type="EMBL" id="QNR82913.1"/>
    </source>
</evidence>
<name>A0ABX6TBP9_9SPHI</name>